<name>A0A162CVH3_9FLAO</name>
<dbReference type="EMBL" id="LQRT01000001">
    <property type="protein sequence ID" value="KZS42784.1"/>
    <property type="molecule type" value="Genomic_DNA"/>
</dbReference>
<comment type="caution">
    <text evidence="1">The sequence shown here is derived from an EMBL/GenBank/DDBJ whole genome shotgun (WGS) entry which is preliminary data.</text>
</comment>
<protein>
    <submittedName>
        <fullName evidence="1">Uncharacterized protein</fullName>
    </submittedName>
</protein>
<accession>A0A162CVH3</accession>
<dbReference type="Proteomes" id="UP000076715">
    <property type="component" value="Unassembled WGS sequence"/>
</dbReference>
<dbReference type="AlphaFoldDB" id="A0A162CVH3"/>
<keyword evidence="2" id="KW-1185">Reference proteome</keyword>
<organism evidence="1 2">
    <name type="scientific">Aquimarina aggregata</name>
    <dbReference type="NCBI Taxonomy" id="1642818"/>
    <lineage>
        <taxon>Bacteria</taxon>
        <taxon>Pseudomonadati</taxon>
        <taxon>Bacteroidota</taxon>
        <taxon>Flavobacteriia</taxon>
        <taxon>Flavobacteriales</taxon>
        <taxon>Flavobacteriaceae</taxon>
        <taxon>Aquimarina</taxon>
    </lineage>
</organism>
<reference evidence="1 2" key="1">
    <citation type="submission" date="2016-01" db="EMBL/GenBank/DDBJ databases">
        <title>The draft genome sequence of Aquimarina sp. RZW4-3-2.</title>
        <authorList>
            <person name="Wang Y."/>
        </authorList>
    </citation>
    <scope>NUCLEOTIDE SEQUENCE [LARGE SCALE GENOMIC DNA]</scope>
    <source>
        <strain evidence="1 2">RZW4-3-2</strain>
    </source>
</reference>
<sequence length="251" mass="28910">MTTQLHIASQYLAAAQISFLDKKDDDSHTNIGFNIEKGFLETRSLNDAGYKLALDYQKFALHWTQKNTTRFSLNLNGKTHHEVLEWIQKVLKEIKTVKPFKYDLHYELPYSVTEDYSFSVPDTDNSILQKLMQQRALANTVLQDVLQQQQLKSDVRIWPHHFDTGAFSIFTGKDISVGFGMAIPDSMHDDYYFYISGYKGHDALDTSSLSKLTYGNWYSDQFKGAILPVTETTKEMATLFFNEAISILRNY</sequence>
<dbReference type="STRING" id="1642818.AWE51_15550"/>
<evidence type="ECO:0000313" key="2">
    <source>
        <dbReference type="Proteomes" id="UP000076715"/>
    </source>
</evidence>
<dbReference type="OrthoDB" id="1158385at2"/>
<gene>
    <name evidence="1" type="ORF">AWE51_15550</name>
</gene>
<proteinExistence type="predicted"/>
<evidence type="ECO:0000313" key="1">
    <source>
        <dbReference type="EMBL" id="KZS42784.1"/>
    </source>
</evidence>
<dbReference type="RefSeq" id="WP_066307840.1">
    <property type="nucleotide sequence ID" value="NZ_CANLSS010000010.1"/>
</dbReference>